<dbReference type="Pfam" id="PF04024">
    <property type="entry name" value="PspC"/>
    <property type="match status" value="1"/>
</dbReference>
<protein>
    <submittedName>
        <fullName evidence="3">Phage shock protein C (PspC) family protein</fullName>
    </submittedName>
</protein>
<evidence type="ECO:0000259" key="2">
    <source>
        <dbReference type="Pfam" id="PF04024"/>
    </source>
</evidence>
<reference evidence="3 4" key="1">
    <citation type="submission" date="2018-11" db="EMBL/GenBank/DDBJ databases">
        <title>Sequencing the genomes of 1000 actinobacteria strains.</title>
        <authorList>
            <person name="Klenk H.-P."/>
        </authorList>
    </citation>
    <scope>NUCLEOTIDE SEQUENCE [LARGE SCALE GENOMIC DNA]</scope>
    <source>
        <strain evidence="3 4">DSM 10546</strain>
    </source>
</reference>
<evidence type="ECO:0000313" key="3">
    <source>
        <dbReference type="EMBL" id="ROR53817.1"/>
    </source>
</evidence>
<evidence type="ECO:0000313" key="4">
    <source>
        <dbReference type="Proteomes" id="UP000275749"/>
    </source>
</evidence>
<feature type="transmembrane region" description="Helical" evidence="1">
    <location>
        <begin position="232"/>
        <end position="253"/>
    </location>
</feature>
<comment type="caution">
    <text evidence="3">The sequence shown here is derived from an EMBL/GenBank/DDBJ whole genome shotgun (WGS) entry which is preliminary data.</text>
</comment>
<feature type="transmembrane region" description="Helical" evidence="1">
    <location>
        <begin position="259"/>
        <end position="279"/>
    </location>
</feature>
<dbReference type="InterPro" id="IPR007168">
    <property type="entry name" value="Phageshock_PspC_N"/>
</dbReference>
<keyword evidence="1" id="KW-1133">Transmembrane helix</keyword>
<feature type="transmembrane region" description="Helical" evidence="1">
    <location>
        <begin position="42"/>
        <end position="69"/>
    </location>
</feature>
<feature type="domain" description="Phage shock protein PspC N-terminal" evidence="2">
    <location>
        <begin position="17"/>
        <end position="71"/>
    </location>
</feature>
<feature type="transmembrane region" description="Helical" evidence="1">
    <location>
        <begin position="97"/>
        <end position="128"/>
    </location>
</feature>
<accession>A0A3N1ZTS7</accession>
<keyword evidence="1" id="KW-0472">Membrane</keyword>
<dbReference type="RefSeq" id="WP_170165250.1">
    <property type="nucleotide sequence ID" value="NZ_RKHG01000001.1"/>
</dbReference>
<organism evidence="3 4">
    <name type="scientific">Luteococcus japonicus</name>
    <dbReference type="NCBI Taxonomy" id="33984"/>
    <lineage>
        <taxon>Bacteria</taxon>
        <taxon>Bacillati</taxon>
        <taxon>Actinomycetota</taxon>
        <taxon>Actinomycetes</taxon>
        <taxon>Propionibacteriales</taxon>
        <taxon>Propionibacteriaceae</taxon>
        <taxon>Luteococcus</taxon>
    </lineage>
</organism>
<dbReference type="EMBL" id="RKHG01000001">
    <property type="protein sequence ID" value="ROR53817.1"/>
    <property type="molecule type" value="Genomic_DNA"/>
</dbReference>
<keyword evidence="1" id="KW-0812">Transmembrane</keyword>
<sequence length="424" mass="44243">METSQLPVAPEEGLAALRRSRDDAAIAGVCFSLAQHLRVDPLLVRLAAVILALSSGFGVLVYAAAWFLLPQQGATRSLAQQWFPQLDAWPLRRQAKVALAVCLMACLPLTQIGGGSIGPGLVLLLLVVMARRWNAPSATHTDPSPAPSTAPLTAGPQYVNAITAWQRRLDEVGLQPHPAAMVQPLAAAPVPVRSAPPSAPAPVAPAPVPSAPAAAAWADDAAPTRIGPRRSWLLGILLLVAAGLAAAVVPTEGVPEPRLFQHAAGLAVLACGLLLSWLLNLPRPRLAVLAGLLVVASALTPTPSSLHPIDVAWTSATQIPSEPVRVVATEARYDLSGMDLSGISAPRRLALDAKAADVEVIVPRGAVVRVDYHLRAADLEIDGEGERFTQDGGRDGTWSSHPNRSPDLVLDLTLVAASGKVSHG</sequence>
<name>A0A3N1ZTS7_9ACTN</name>
<dbReference type="AlphaFoldDB" id="A0A3N1ZTS7"/>
<dbReference type="Proteomes" id="UP000275749">
    <property type="component" value="Unassembled WGS sequence"/>
</dbReference>
<evidence type="ECO:0000256" key="1">
    <source>
        <dbReference type="SAM" id="Phobius"/>
    </source>
</evidence>
<proteinExistence type="predicted"/>
<gene>
    <name evidence="3" type="ORF">EDD41_0990</name>
</gene>